<evidence type="ECO:0000256" key="2">
    <source>
        <dbReference type="ARBA" id="ARBA00022614"/>
    </source>
</evidence>
<evidence type="ECO:0000313" key="13">
    <source>
        <dbReference type="EMBL" id="CAJ1977997.1"/>
    </source>
</evidence>
<keyword evidence="5" id="KW-0677">Repeat</keyword>
<dbReference type="InterPro" id="IPR011009">
    <property type="entry name" value="Kinase-like_dom_sf"/>
</dbReference>
<evidence type="ECO:0000256" key="3">
    <source>
        <dbReference type="ARBA" id="ARBA00022692"/>
    </source>
</evidence>
<keyword evidence="3 10" id="KW-0812">Transmembrane</keyword>
<evidence type="ECO:0000313" key="14">
    <source>
        <dbReference type="Proteomes" id="UP001189624"/>
    </source>
</evidence>
<dbReference type="InterPro" id="IPR001611">
    <property type="entry name" value="Leu-rich_rpt"/>
</dbReference>
<evidence type="ECO:0000256" key="1">
    <source>
        <dbReference type="ARBA" id="ARBA00004479"/>
    </source>
</evidence>
<keyword evidence="8" id="KW-0675">Receptor</keyword>
<dbReference type="InterPro" id="IPR051824">
    <property type="entry name" value="LRR_Rcpt-Like_S/T_Kinase"/>
</dbReference>
<evidence type="ECO:0000259" key="12">
    <source>
        <dbReference type="PROSITE" id="PS50011"/>
    </source>
</evidence>
<feature type="chain" id="PRO_5041735725" description="Protein kinase domain-containing protein" evidence="11">
    <location>
        <begin position="27"/>
        <end position="837"/>
    </location>
</feature>
<dbReference type="Gene3D" id="3.80.10.10">
    <property type="entry name" value="Ribonuclease Inhibitor"/>
    <property type="match status" value="3"/>
</dbReference>
<dbReference type="SUPFAM" id="SSF52047">
    <property type="entry name" value="RNI-like"/>
    <property type="match status" value="1"/>
</dbReference>
<reference evidence="13" key="1">
    <citation type="submission" date="2023-10" db="EMBL/GenBank/DDBJ databases">
        <authorList>
            <person name="Domelevo Entfellner J.-B."/>
        </authorList>
    </citation>
    <scope>NUCLEOTIDE SEQUENCE</scope>
</reference>
<keyword evidence="9" id="KW-0325">Glycoprotein</keyword>
<feature type="signal peptide" evidence="11">
    <location>
        <begin position="1"/>
        <end position="26"/>
    </location>
</feature>
<dbReference type="FunFam" id="3.80.10.10:FF:001001">
    <property type="entry name" value="Probable inactive leucine-rich repeat receptor-like protein kinase At3g03770"/>
    <property type="match status" value="1"/>
</dbReference>
<proteinExistence type="predicted"/>
<dbReference type="PROSITE" id="PS50011">
    <property type="entry name" value="PROTEIN_KINASE_DOM"/>
    <property type="match status" value="1"/>
</dbReference>
<dbReference type="PROSITE" id="PS51450">
    <property type="entry name" value="LRR"/>
    <property type="match status" value="1"/>
</dbReference>
<organism evidence="13 14">
    <name type="scientific">Sphenostylis stenocarpa</name>
    <dbReference type="NCBI Taxonomy" id="92480"/>
    <lineage>
        <taxon>Eukaryota</taxon>
        <taxon>Viridiplantae</taxon>
        <taxon>Streptophyta</taxon>
        <taxon>Embryophyta</taxon>
        <taxon>Tracheophyta</taxon>
        <taxon>Spermatophyta</taxon>
        <taxon>Magnoliopsida</taxon>
        <taxon>eudicotyledons</taxon>
        <taxon>Gunneridae</taxon>
        <taxon>Pentapetalae</taxon>
        <taxon>rosids</taxon>
        <taxon>fabids</taxon>
        <taxon>Fabales</taxon>
        <taxon>Fabaceae</taxon>
        <taxon>Papilionoideae</taxon>
        <taxon>50 kb inversion clade</taxon>
        <taxon>NPAAA clade</taxon>
        <taxon>indigoferoid/millettioid clade</taxon>
        <taxon>Phaseoleae</taxon>
        <taxon>Sphenostylis</taxon>
    </lineage>
</organism>
<evidence type="ECO:0000256" key="4">
    <source>
        <dbReference type="ARBA" id="ARBA00022729"/>
    </source>
</evidence>
<evidence type="ECO:0000256" key="5">
    <source>
        <dbReference type="ARBA" id="ARBA00022737"/>
    </source>
</evidence>
<dbReference type="GO" id="GO:0004672">
    <property type="term" value="F:protein kinase activity"/>
    <property type="evidence" value="ECO:0007669"/>
    <property type="project" value="InterPro"/>
</dbReference>
<dbReference type="Gene3D" id="1.10.510.10">
    <property type="entry name" value="Transferase(Phosphotransferase) domain 1"/>
    <property type="match status" value="1"/>
</dbReference>
<dbReference type="EMBL" id="OY731408">
    <property type="protein sequence ID" value="CAJ1977997.1"/>
    <property type="molecule type" value="Genomic_DNA"/>
</dbReference>
<keyword evidence="4 11" id="KW-0732">Signal</keyword>
<gene>
    <name evidence="13" type="ORF">AYBTSS11_LOCUS30170</name>
</gene>
<dbReference type="AlphaFoldDB" id="A0AA86W3U4"/>
<evidence type="ECO:0000256" key="9">
    <source>
        <dbReference type="ARBA" id="ARBA00023180"/>
    </source>
</evidence>
<evidence type="ECO:0000256" key="11">
    <source>
        <dbReference type="SAM" id="SignalP"/>
    </source>
</evidence>
<comment type="subcellular location">
    <subcellularLocation>
        <location evidence="1">Membrane</location>
        <topology evidence="1">Single-pass type I membrane protein</topology>
    </subcellularLocation>
</comment>
<evidence type="ECO:0000256" key="6">
    <source>
        <dbReference type="ARBA" id="ARBA00022989"/>
    </source>
</evidence>
<dbReference type="FunFam" id="3.30.200.20:FF:000285">
    <property type="entry name" value="Putative inactive leucine-rich repeat receptor-like protein kinase"/>
    <property type="match status" value="1"/>
</dbReference>
<keyword evidence="14" id="KW-1185">Reference proteome</keyword>
<dbReference type="SUPFAM" id="SSF56112">
    <property type="entry name" value="Protein kinase-like (PK-like)"/>
    <property type="match status" value="1"/>
</dbReference>
<keyword evidence="2" id="KW-0433">Leucine-rich repeat</keyword>
<feature type="domain" description="Protein kinase" evidence="12">
    <location>
        <begin position="538"/>
        <end position="811"/>
    </location>
</feature>
<accession>A0AA86W3U4</accession>
<dbReference type="FunFam" id="1.10.510.10:FF:000431">
    <property type="entry name" value="Putative inactive leucine-rich repeat receptor-like protein kinase"/>
    <property type="match status" value="1"/>
</dbReference>
<dbReference type="Pfam" id="PF23598">
    <property type="entry name" value="LRR_14"/>
    <property type="match status" value="1"/>
</dbReference>
<evidence type="ECO:0000256" key="7">
    <source>
        <dbReference type="ARBA" id="ARBA00023136"/>
    </source>
</evidence>
<dbReference type="PANTHER" id="PTHR48006">
    <property type="entry name" value="LEUCINE-RICH REPEAT-CONTAINING PROTEIN DDB_G0281931-RELATED"/>
    <property type="match status" value="1"/>
</dbReference>
<dbReference type="GO" id="GO:0005524">
    <property type="term" value="F:ATP binding"/>
    <property type="evidence" value="ECO:0007669"/>
    <property type="project" value="InterPro"/>
</dbReference>
<dbReference type="FunFam" id="3.80.10.10:FF:000762">
    <property type="entry name" value="probable inactive leucine-rich repeat receptor-like protein kinase At3g03770"/>
    <property type="match status" value="1"/>
</dbReference>
<dbReference type="Gene3D" id="3.30.200.20">
    <property type="entry name" value="Phosphorylase Kinase, domain 1"/>
    <property type="match status" value="1"/>
</dbReference>
<dbReference type="Proteomes" id="UP001189624">
    <property type="component" value="Chromosome 11"/>
</dbReference>
<dbReference type="InterPro" id="IPR055414">
    <property type="entry name" value="LRR_R13L4/SHOC2-like"/>
</dbReference>
<dbReference type="FunFam" id="3.80.10.10:FF:001000">
    <property type="entry name" value="probable inactive leucine-rich repeat receptor-like protein kinase At3g03770"/>
    <property type="match status" value="1"/>
</dbReference>
<sequence>MAPKPVSLSHLLLLILFLATIQLSEQLEFPQSQTLLKVQQLLGYPSTLSTLSSTSEFCNIEPTPYLTLVCYENSLTQLHVVGNNEYTPLPPDFSSDTLFTTLGTLSSLKVLSLVSLGLWGALPESISQMSSLEILNISSNHFNGAIPSQLSLLRNLQSVVLDDNNFSGEIPNWVGSLQGLAVLSMKKNWLSGSLPTSLDALHTLRVLDLSCNQLSGELPPLKNLANLQVLNLENNTFGPHFPSLPTKLVSVVLRNNSFRLSVPSGLSSFYLLQRLDLSLNGFVGPFPPYLLSLPSINYLDISSNRFTGMLFNNMSCNDDLHFVNLSSNLLKGEIPSCLEPETRVVLYARNCLSNKNQDQHPSGFCSNEALAVKIIPHQPKHKRTTGKAVIVSSMGGVVGVVLIVGVVILVVSRVHKKQVVKIPSKYPLQNVTSQIHNEDEVKITTTRSIMEHIMKRVPDKRAVETLTRSIKEHVMSRVNNKRVVRASTRSIIEHVSSVNTAKLLTDARYISETMKMGASLPAYRTFALDELKEATNNFDASCFISEGPHGQIYKGVLSDGMHIAIRGLKMRKRHGSQTYMHHVEMISKLRHSHLVSALGHAFECNQDDSSVNNVFLIFEFVPNRSLRSCVSGSSGEKISWTQRIAATIGVVKGIQFLHTGIVPGLYSNNLKITDILLDSNHNVKISSYNLPLSAENKRTISSGTSPGLKGNVQARLKDEDKNDVYDIGVILLEIILGRPIIFHNEVGTLKDLLHVSIKTDDIARRSIVDPAVHKECSDESLMTMMEICVRCLSGDLSERPSVEDILWNLQFAAQVQNSWRRDSSDHSYSPAPSSMDT</sequence>
<evidence type="ECO:0000256" key="10">
    <source>
        <dbReference type="SAM" id="Phobius"/>
    </source>
</evidence>
<keyword evidence="7 10" id="KW-0472">Membrane</keyword>
<dbReference type="InterPro" id="IPR000719">
    <property type="entry name" value="Prot_kinase_dom"/>
</dbReference>
<dbReference type="PANTHER" id="PTHR48006:SF84">
    <property type="entry name" value="REPEAT TRANSMEMBRANE PROTEIN KINASE, PUTATIVE, EXPRESSED-RELATED"/>
    <property type="match status" value="1"/>
</dbReference>
<dbReference type="InterPro" id="IPR032675">
    <property type="entry name" value="LRR_dom_sf"/>
</dbReference>
<evidence type="ECO:0000256" key="8">
    <source>
        <dbReference type="ARBA" id="ARBA00023170"/>
    </source>
</evidence>
<keyword evidence="6 10" id="KW-1133">Transmembrane helix</keyword>
<name>A0AA86W3U4_9FABA</name>
<feature type="transmembrane region" description="Helical" evidence="10">
    <location>
        <begin position="388"/>
        <end position="411"/>
    </location>
</feature>
<dbReference type="Pfam" id="PF00069">
    <property type="entry name" value="Pkinase"/>
    <property type="match status" value="1"/>
</dbReference>
<protein>
    <recommendedName>
        <fullName evidence="12">Protein kinase domain-containing protein</fullName>
    </recommendedName>
</protein>
<dbReference type="Gramene" id="rna-AYBTSS11_LOCUS30170">
    <property type="protein sequence ID" value="CAJ1977997.1"/>
    <property type="gene ID" value="gene-AYBTSS11_LOCUS30170"/>
</dbReference>
<dbReference type="GO" id="GO:0016020">
    <property type="term" value="C:membrane"/>
    <property type="evidence" value="ECO:0007669"/>
    <property type="project" value="UniProtKB-SubCell"/>
</dbReference>